<accession>A0AAW5K262</accession>
<dbReference type="AlphaFoldDB" id="A0AAW5K262"/>
<name>A0AAW5K262_9BACT</name>
<keyword evidence="2" id="KW-0479">Metal-binding</keyword>
<reference evidence="6 7" key="1">
    <citation type="submission" date="2022-06" db="EMBL/GenBank/DDBJ databases">
        <title>Isolation of gut microbiota from human fecal samples.</title>
        <authorList>
            <person name="Pamer E.G."/>
            <person name="Barat B."/>
            <person name="Waligurski E."/>
            <person name="Medina S."/>
            <person name="Paddock L."/>
            <person name="Mostad J."/>
        </authorList>
    </citation>
    <scope>NUCLEOTIDE SEQUENCE [LARGE SCALE GENOMIC DNA]</scope>
    <source>
        <strain evidence="6 7">DFI.9.90</strain>
    </source>
</reference>
<dbReference type="InterPro" id="IPR043129">
    <property type="entry name" value="ATPase_NBD"/>
</dbReference>
<keyword evidence="3" id="KW-0408">Iron</keyword>
<comment type="caution">
    <text evidence="6">The sequence shown here is derived from an EMBL/GenBank/DDBJ whole genome shotgun (WGS) entry which is preliminary data.</text>
</comment>
<dbReference type="SUPFAM" id="SSF53067">
    <property type="entry name" value="Actin-like ATPase domain"/>
    <property type="match status" value="1"/>
</dbReference>
<dbReference type="RefSeq" id="WP_008713281.1">
    <property type="nucleotide sequence ID" value="NZ_CABKQM010000008.1"/>
</dbReference>
<dbReference type="PANTHER" id="PTHR32329">
    <property type="entry name" value="BIFUNCTIONAL PROTEIN [INCLUDES 2-HYDROXYACYL-COA DEHYDRATASE (N-TER) AND ITS ACTIVATOR DOMAIN (C_TERM)-RELATED"/>
    <property type="match status" value="1"/>
</dbReference>
<dbReference type="GO" id="GO:0046872">
    <property type="term" value="F:metal ion binding"/>
    <property type="evidence" value="ECO:0007669"/>
    <property type="project" value="UniProtKB-KW"/>
</dbReference>
<sequence>MKYYVGIDIGSTCAKTVVMNEGREILHRLLRPTGWSSVDTAIAIRAQLSEMGISPEEYSAVATGYGRISVPYADRCVTEITCHGKGACFVYRKRDLTVVDIGGQDTKIIVVEDGAVKDFVMNDKCSAGTGRFLEVMANTLSVSPGELCQLASRGGKVSISSMCTVFAESEVVSLVGRGEPKENIAYAVVDSIVKKVVSQSSKLRMCGSAVCLTGGLCGFEYLRDSLSRGLGVPVLASDDGRYTGAVGAALCVEAAGAHGEKGAAGR</sequence>
<evidence type="ECO:0000313" key="6">
    <source>
        <dbReference type="EMBL" id="MCQ4814037.1"/>
    </source>
</evidence>
<organism evidence="6 7">
    <name type="scientific">Cloacibacillus evryensis</name>
    <dbReference type="NCBI Taxonomy" id="508460"/>
    <lineage>
        <taxon>Bacteria</taxon>
        <taxon>Thermotogati</taxon>
        <taxon>Synergistota</taxon>
        <taxon>Synergistia</taxon>
        <taxon>Synergistales</taxon>
        <taxon>Synergistaceae</taxon>
        <taxon>Cloacibacillus</taxon>
    </lineage>
</organism>
<keyword evidence="4" id="KW-0411">Iron-sulfur</keyword>
<dbReference type="InterPro" id="IPR051805">
    <property type="entry name" value="Dehydratase_Activator_Redct"/>
</dbReference>
<evidence type="ECO:0000256" key="2">
    <source>
        <dbReference type="ARBA" id="ARBA00022723"/>
    </source>
</evidence>
<dbReference type="Gene3D" id="3.30.420.40">
    <property type="match status" value="2"/>
</dbReference>
<evidence type="ECO:0000256" key="1">
    <source>
        <dbReference type="ARBA" id="ARBA00001966"/>
    </source>
</evidence>
<dbReference type="GO" id="GO:0051536">
    <property type="term" value="F:iron-sulfur cluster binding"/>
    <property type="evidence" value="ECO:0007669"/>
    <property type="project" value="UniProtKB-KW"/>
</dbReference>
<evidence type="ECO:0000256" key="3">
    <source>
        <dbReference type="ARBA" id="ARBA00023004"/>
    </source>
</evidence>
<dbReference type="InterPro" id="IPR002731">
    <property type="entry name" value="ATPase_BadF"/>
</dbReference>
<dbReference type="Proteomes" id="UP001205919">
    <property type="component" value="Unassembled WGS sequence"/>
</dbReference>
<dbReference type="InterPro" id="IPR008275">
    <property type="entry name" value="CoA_E_activase_dom"/>
</dbReference>
<gene>
    <name evidence="6" type="ORF">NE630_06290</name>
</gene>
<dbReference type="EMBL" id="JANFYT010000011">
    <property type="protein sequence ID" value="MCQ4814037.1"/>
    <property type="molecule type" value="Genomic_DNA"/>
</dbReference>
<dbReference type="Pfam" id="PF01869">
    <property type="entry name" value="BcrAD_BadFG"/>
    <property type="match status" value="1"/>
</dbReference>
<protein>
    <submittedName>
        <fullName evidence="6">Acyl-CoA dehydratase activase</fullName>
    </submittedName>
</protein>
<dbReference type="PANTHER" id="PTHR32329:SF2">
    <property type="entry name" value="BIFUNCTIONAL PROTEIN [INCLUDES 2-HYDROXYACYL-COA DEHYDRATASE (N-TER) AND ITS ACTIVATOR DOMAIN (C_TERM)"/>
    <property type="match status" value="1"/>
</dbReference>
<feature type="domain" description="ATPase BadF/BadG/BcrA/BcrD type" evidence="5">
    <location>
        <begin position="5"/>
        <end position="251"/>
    </location>
</feature>
<proteinExistence type="predicted"/>
<comment type="cofactor">
    <cofactor evidence="1">
        <name>[4Fe-4S] cluster</name>
        <dbReference type="ChEBI" id="CHEBI:49883"/>
    </cofactor>
</comment>
<keyword evidence="7" id="KW-1185">Reference proteome</keyword>
<evidence type="ECO:0000256" key="4">
    <source>
        <dbReference type="ARBA" id="ARBA00023014"/>
    </source>
</evidence>
<dbReference type="NCBIfam" id="TIGR00241">
    <property type="entry name" value="CoA_E_activ"/>
    <property type="match status" value="1"/>
</dbReference>
<evidence type="ECO:0000259" key="5">
    <source>
        <dbReference type="Pfam" id="PF01869"/>
    </source>
</evidence>
<evidence type="ECO:0000313" key="7">
    <source>
        <dbReference type="Proteomes" id="UP001205919"/>
    </source>
</evidence>
<dbReference type="CDD" id="cd24109">
    <property type="entry name" value="ASKHA_NBD_YjiL-like"/>
    <property type="match status" value="1"/>
</dbReference>